<reference evidence="2" key="1">
    <citation type="submission" date="2019-08" db="EMBL/GenBank/DDBJ databases">
        <authorList>
            <person name="Kucharzyk K."/>
            <person name="Murdoch R.W."/>
            <person name="Higgins S."/>
            <person name="Loffler F."/>
        </authorList>
    </citation>
    <scope>NUCLEOTIDE SEQUENCE</scope>
</reference>
<sequence>MMKAGRVIALTGRVSSHMKDLFRTNHFNYVTYISIVVVFLGAFGIYFVEGKTFGALYGKKGMGWVIPVVAPFNIVLIKQSANATVHYCCLNAISFISFFTFFE</sequence>
<dbReference type="EMBL" id="VSSQ01025147">
    <property type="protein sequence ID" value="MPM73096.1"/>
    <property type="molecule type" value="Genomic_DNA"/>
</dbReference>
<gene>
    <name evidence="2" type="ORF">SDC9_120072</name>
</gene>
<protein>
    <submittedName>
        <fullName evidence="2">Uncharacterized protein</fullName>
    </submittedName>
</protein>
<dbReference type="AlphaFoldDB" id="A0A645C5L5"/>
<evidence type="ECO:0000256" key="1">
    <source>
        <dbReference type="SAM" id="Phobius"/>
    </source>
</evidence>
<keyword evidence="1" id="KW-0812">Transmembrane</keyword>
<accession>A0A645C5L5</accession>
<comment type="caution">
    <text evidence="2">The sequence shown here is derived from an EMBL/GenBank/DDBJ whole genome shotgun (WGS) entry which is preliminary data.</text>
</comment>
<keyword evidence="1" id="KW-0472">Membrane</keyword>
<feature type="transmembrane region" description="Helical" evidence="1">
    <location>
        <begin position="61"/>
        <end position="77"/>
    </location>
</feature>
<organism evidence="2">
    <name type="scientific">bioreactor metagenome</name>
    <dbReference type="NCBI Taxonomy" id="1076179"/>
    <lineage>
        <taxon>unclassified sequences</taxon>
        <taxon>metagenomes</taxon>
        <taxon>ecological metagenomes</taxon>
    </lineage>
</organism>
<feature type="transmembrane region" description="Helical" evidence="1">
    <location>
        <begin position="83"/>
        <end position="102"/>
    </location>
</feature>
<proteinExistence type="predicted"/>
<name>A0A645C5L5_9ZZZZ</name>
<evidence type="ECO:0000313" key="2">
    <source>
        <dbReference type="EMBL" id="MPM73096.1"/>
    </source>
</evidence>
<keyword evidence="1" id="KW-1133">Transmembrane helix</keyword>
<feature type="transmembrane region" description="Helical" evidence="1">
    <location>
        <begin position="29"/>
        <end position="49"/>
    </location>
</feature>